<dbReference type="Gene3D" id="3.90.180.10">
    <property type="entry name" value="Medium-chain alcohol dehydrogenases, catalytic domain"/>
    <property type="match status" value="1"/>
</dbReference>
<dbReference type="Pfam" id="PF08240">
    <property type="entry name" value="ADH_N"/>
    <property type="match status" value="1"/>
</dbReference>
<keyword evidence="4" id="KW-1185">Reference proteome</keyword>
<gene>
    <name evidence="2" type="ORF">FEMY_20020</name>
    <name evidence="3" type="ORF">JZL65_05010</name>
</gene>
<dbReference type="GO" id="GO:0004022">
    <property type="term" value="F:alcohol dehydrogenase (NAD+) activity"/>
    <property type="evidence" value="ECO:0007669"/>
    <property type="project" value="UniProtKB-EC"/>
</dbReference>
<feature type="domain" description="Enoyl reductase (ER)" evidence="1">
    <location>
        <begin position="10"/>
        <end position="331"/>
    </location>
</feature>
<organism evidence="2 4">
    <name type="scientific">Ferrovum myxofaciens</name>
    <dbReference type="NCBI Taxonomy" id="416213"/>
    <lineage>
        <taxon>Bacteria</taxon>
        <taxon>Pseudomonadati</taxon>
        <taxon>Pseudomonadota</taxon>
        <taxon>Betaproteobacteria</taxon>
        <taxon>Ferrovales</taxon>
        <taxon>Ferrovaceae</taxon>
        <taxon>Ferrovum</taxon>
    </lineage>
</organism>
<protein>
    <submittedName>
        <fullName evidence="2 3">Alcohol dehydrogenase</fullName>
        <ecNumber evidence="2">1.1.1.1</ecNumber>
    </submittedName>
</protein>
<proteinExistence type="predicted"/>
<dbReference type="EMBL" id="CP071137">
    <property type="protein sequence ID" value="QWY78434.1"/>
    <property type="molecule type" value="Genomic_DNA"/>
</dbReference>
<reference evidence="2 4" key="1">
    <citation type="submission" date="2016-01" db="EMBL/GenBank/DDBJ databases">
        <title>Genome sequence of the acidophilic iron oxidising Ferrovum strain Z-31.</title>
        <authorList>
            <person name="Poehlein A."/>
            <person name="Ullrich S.R."/>
            <person name="Schloemann M."/>
            <person name="Muehling M."/>
            <person name="Daniel R."/>
        </authorList>
    </citation>
    <scope>NUCLEOTIDE SEQUENCE [LARGE SCALE GENOMIC DNA]</scope>
    <source>
        <strain evidence="2 4">Z-31</strain>
    </source>
</reference>
<dbReference type="SUPFAM" id="SSF51735">
    <property type="entry name" value="NAD(P)-binding Rossmann-fold domains"/>
    <property type="match status" value="1"/>
</dbReference>
<dbReference type="PANTHER" id="PTHR45033">
    <property type="match status" value="1"/>
</dbReference>
<dbReference type="OrthoDB" id="9787435at2"/>
<dbReference type="SUPFAM" id="SSF50129">
    <property type="entry name" value="GroES-like"/>
    <property type="match status" value="1"/>
</dbReference>
<accession>A0A149VW66</accession>
<dbReference type="Proteomes" id="UP000683551">
    <property type="component" value="Chromosome"/>
</dbReference>
<sequence length="333" mass="36347">MSAYRLEQFKTIDDLVLHDEESHKPGRHEVLVRVRASSLNYRDLAILHGNYPMSCAPGHIPLSDGAGEVIEVGDGVERFEIGSRVANIVFRRWLGGRFQLSAINEQYGSNSDGWLTEYKVVNEEALVSIPAHLSFEEAATLPCAAVTAWSALAGITAGDTVLTQGSGGVSLFAVQLAKLLGARVIATTSSMEKMVKLKNLGADEVINYMATPDWDGEVRRLTNGQGVDRVVEVGGPGTLQKSIKSCAIGGEVVLIGFLASSSDAIDFMNLFMGGVSLRRIAVGSRDDFENMNRAITQHKLRPVIDHVFPFMDAKEAWQYFDDRKHFGKVVIAH</sequence>
<name>A0A8F3DWV7_9PROT</name>
<dbReference type="InterPro" id="IPR011032">
    <property type="entry name" value="GroES-like_sf"/>
</dbReference>
<dbReference type="InterPro" id="IPR013149">
    <property type="entry name" value="ADH-like_C"/>
</dbReference>
<dbReference type="RefSeq" id="WP_031598325.1">
    <property type="nucleotide sequence ID" value="NZ_CP053675.1"/>
</dbReference>
<dbReference type="PATRIC" id="fig|1789004.3.peg.2063"/>
<dbReference type="InterPro" id="IPR036291">
    <property type="entry name" value="NAD(P)-bd_dom_sf"/>
</dbReference>
<dbReference type="InterPro" id="IPR020843">
    <property type="entry name" value="ER"/>
</dbReference>
<dbReference type="Pfam" id="PF00107">
    <property type="entry name" value="ADH_zinc_N"/>
    <property type="match status" value="1"/>
</dbReference>
<evidence type="ECO:0000313" key="4">
    <source>
        <dbReference type="Proteomes" id="UP000075653"/>
    </source>
</evidence>
<accession>A0A8F3DWV7</accession>
<dbReference type="AlphaFoldDB" id="A0A8F3DWV7"/>
<dbReference type="PANTHER" id="PTHR45033:SF2">
    <property type="entry name" value="ZINC-TYPE ALCOHOL DEHYDROGENASE-LIKE PROTEIN C1773.06C"/>
    <property type="match status" value="1"/>
</dbReference>
<evidence type="ECO:0000259" key="1">
    <source>
        <dbReference type="SMART" id="SM00829"/>
    </source>
</evidence>
<dbReference type="Proteomes" id="UP000075653">
    <property type="component" value="Unassembled WGS sequence"/>
</dbReference>
<dbReference type="EC" id="1.1.1.1" evidence="2"/>
<dbReference type="InterPro" id="IPR013154">
    <property type="entry name" value="ADH-like_N"/>
</dbReference>
<evidence type="ECO:0000313" key="2">
    <source>
        <dbReference type="EMBL" id="KXW57467.1"/>
    </source>
</evidence>
<dbReference type="InterPro" id="IPR052711">
    <property type="entry name" value="Zinc_ADH-like"/>
</dbReference>
<evidence type="ECO:0000313" key="3">
    <source>
        <dbReference type="EMBL" id="QWY78434.1"/>
    </source>
</evidence>
<dbReference type="Gene3D" id="3.40.50.720">
    <property type="entry name" value="NAD(P)-binding Rossmann-like Domain"/>
    <property type="match status" value="1"/>
</dbReference>
<dbReference type="SMART" id="SM00829">
    <property type="entry name" value="PKS_ER"/>
    <property type="match status" value="1"/>
</dbReference>
<keyword evidence="2" id="KW-0560">Oxidoreductase</keyword>
<reference evidence="3" key="2">
    <citation type="submission" date="2021-02" db="EMBL/GenBank/DDBJ databases">
        <title>Comparative genomics of Ferrovum myxofaciens strains, predominant extremophile bacteria forming large biofilm stalactites in acid mine ecosystems.</title>
        <authorList>
            <person name="Burkartova K."/>
            <person name="Ridl J."/>
            <person name="Pajer P."/>
            <person name="Falteisek L."/>
        </authorList>
    </citation>
    <scope>NUCLEOTIDE SEQUENCE</scope>
    <source>
        <strain evidence="3">MI1III</strain>
    </source>
</reference>
<dbReference type="CDD" id="cd08276">
    <property type="entry name" value="MDR7"/>
    <property type="match status" value="1"/>
</dbReference>
<dbReference type="EMBL" id="LRRD01000057">
    <property type="protein sequence ID" value="KXW57467.1"/>
    <property type="molecule type" value="Genomic_DNA"/>
</dbReference>